<accession>K1S882</accession>
<evidence type="ECO:0000313" key="1">
    <source>
        <dbReference type="EMBL" id="EKC51599.1"/>
    </source>
</evidence>
<name>K1S882_9ZZZZ</name>
<dbReference type="AlphaFoldDB" id="K1S882"/>
<reference evidence="1" key="1">
    <citation type="journal article" date="2013" name="Environ. Microbiol.">
        <title>Microbiota from the distal guts of lean and obese adolescents exhibit partial functional redundancy besides clear differences in community structure.</title>
        <authorList>
            <person name="Ferrer M."/>
            <person name="Ruiz A."/>
            <person name="Lanza F."/>
            <person name="Haange S.B."/>
            <person name="Oberbach A."/>
            <person name="Till H."/>
            <person name="Bargiela R."/>
            <person name="Campoy C."/>
            <person name="Segura M.T."/>
            <person name="Richter M."/>
            <person name="von Bergen M."/>
            <person name="Seifert J."/>
            <person name="Suarez A."/>
        </authorList>
    </citation>
    <scope>NUCLEOTIDE SEQUENCE</scope>
</reference>
<sequence>MEEIRKFLSEPEEHQDEFWESDALIWVDWRDFD</sequence>
<comment type="caution">
    <text evidence="1">The sequence shown here is derived from an EMBL/GenBank/DDBJ whole genome shotgun (WGS) entry which is preliminary data.</text>
</comment>
<protein>
    <submittedName>
        <fullName evidence="1">Uncharacterized protein</fullName>
    </submittedName>
</protein>
<gene>
    <name evidence="1" type="ORF">LEA_17315</name>
</gene>
<proteinExistence type="predicted"/>
<feature type="non-terminal residue" evidence="1">
    <location>
        <position position="33"/>
    </location>
</feature>
<organism evidence="1">
    <name type="scientific">human gut metagenome</name>
    <dbReference type="NCBI Taxonomy" id="408170"/>
    <lineage>
        <taxon>unclassified sequences</taxon>
        <taxon>metagenomes</taxon>
        <taxon>organismal metagenomes</taxon>
    </lineage>
</organism>
<dbReference type="EMBL" id="AJWY01011852">
    <property type="protein sequence ID" value="EKC51599.1"/>
    <property type="molecule type" value="Genomic_DNA"/>
</dbReference>